<dbReference type="Gene3D" id="2.170.150.80">
    <property type="entry name" value="NAC domain"/>
    <property type="match status" value="1"/>
</dbReference>
<evidence type="ECO:0000259" key="5">
    <source>
        <dbReference type="PROSITE" id="PS51005"/>
    </source>
</evidence>
<keyword evidence="3" id="KW-0804">Transcription</keyword>
<dbReference type="InterPro" id="IPR036093">
    <property type="entry name" value="NAC_dom_sf"/>
</dbReference>
<keyword evidence="1" id="KW-0805">Transcription regulation</keyword>
<feature type="domain" description="NAC" evidence="5">
    <location>
        <begin position="1"/>
        <end position="99"/>
    </location>
</feature>
<dbReference type="SUPFAM" id="SSF101941">
    <property type="entry name" value="NAC domain"/>
    <property type="match status" value="1"/>
</dbReference>
<sequence>MGSEEQNEWYFFSHKDKKYPTYTRTNRATKAGFWKAAGRDKAIYCRHCLVGIRKTLVFCKGRAPNGRRIGGLQDVQEVNENSAKIGKPRRSTMCRNCSCNSVVPYGSTLQLSTLTQGEHMN</sequence>
<reference evidence="6 7" key="1">
    <citation type="journal article" date="2024" name="G3 (Bethesda)">
        <title>Genome assembly of Hibiscus sabdariffa L. provides insights into metabolisms of medicinal natural products.</title>
        <authorList>
            <person name="Kim T."/>
        </authorList>
    </citation>
    <scope>NUCLEOTIDE SEQUENCE [LARGE SCALE GENOMIC DNA]</scope>
    <source>
        <strain evidence="6">TK-2024</strain>
        <tissue evidence="6">Old leaves</tissue>
    </source>
</reference>
<evidence type="ECO:0000313" key="7">
    <source>
        <dbReference type="Proteomes" id="UP001472677"/>
    </source>
</evidence>
<evidence type="ECO:0000256" key="1">
    <source>
        <dbReference type="ARBA" id="ARBA00023015"/>
    </source>
</evidence>
<evidence type="ECO:0000313" key="6">
    <source>
        <dbReference type="EMBL" id="KAK8538133.1"/>
    </source>
</evidence>
<evidence type="ECO:0000256" key="2">
    <source>
        <dbReference type="ARBA" id="ARBA00023125"/>
    </source>
</evidence>
<organism evidence="6 7">
    <name type="scientific">Hibiscus sabdariffa</name>
    <name type="common">roselle</name>
    <dbReference type="NCBI Taxonomy" id="183260"/>
    <lineage>
        <taxon>Eukaryota</taxon>
        <taxon>Viridiplantae</taxon>
        <taxon>Streptophyta</taxon>
        <taxon>Embryophyta</taxon>
        <taxon>Tracheophyta</taxon>
        <taxon>Spermatophyta</taxon>
        <taxon>Magnoliopsida</taxon>
        <taxon>eudicotyledons</taxon>
        <taxon>Gunneridae</taxon>
        <taxon>Pentapetalae</taxon>
        <taxon>rosids</taxon>
        <taxon>malvids</taxon>
        <taxon>Malvales</taxon>
        <taxon>Malvaceae</taxon>
        <taxon>Malvoideae</taxon>
        <taxon>Hibiscus</taxon>
    </lineage>
</organism>
<dbReference type="PANTHER" id="PTHR31744">
    <property type="entry name" value="PROTEIN CUP-SHAPED COTYLEDON 2-RELATED"/>
    <property type="match status" value="1"/>
</dbReference>
<keyword evidence="7" id="KW-1185">Reference proteome</keyword>
<gene>
    <name evidence="6" type="ORF">V6N12_044270</name>
</gene>
<dbReference type="InterPro" id="IPR003441">
    <property type="entry name" value="NAC-dom"/>
</dbReference>
<name>A0ABR2DHR0_9ROSI</name>
<keyword evidence="4" id="KW-0539">Nucleus</keyword>
<dbReference type="Proteomes" id="UP001472677">
    <property type="component" value="Unassembled WGS sequence"/>
</dbReference>
<protein>
    <recommendedName>
        <fullName evidence="5">NAC domain-containing protein</fullName>
    </recommendedName>
</protein>
<dbReference type="PROSITE" id="PS51005">
    <property type="entry name" value="NAC"/>
    <property type="match status" value="1"/>
</dbReference>
<dbReference type="PANTHER" id="PTHR31744:SF230">
    <property type="entry name" value="NAC DOMAIN-CONTAINING PROTEIN"/>
    <property type="match status" value="1"/>
</dbReference>
<keyword evidence="2" id="KW-0238">DNA-binding</keyword>
<comment type="caution">
    <text evidence="6">The sequence shown here is derived from an EMBL/GenBank/DDBJ whole genome shotgun (WGS) entry which is preliminary data.</text>
</comment>
<evidence type="ECO:0000256" key="4">
    <source>
        <dbReference type="ARBA" id="ARBA00023242"/>
    </source>
</evidence>
<evidence type="ECO:0000256" key="3">
    <source>
        <dbReference type="ARBA" id="ARBA00023163"/>
    </source>
</evidence>
<proteinExistence type="predicted"/>
<accession>A0ABR2DHR0</accession>
<dbReference type="Pfam" id="PF02365">
    <property type="entry name" value="NAM"/>
    <property type="match status" value="1"/>
</dbReference>
<dbReference type="EMBL" id="JBBPBM010000028">
    <property type="protein sequence ID" value="KAK8538133.1"/>
    <property type="molecule type" value="Genomic_DNA"/>
</dbReference>